<name>A0ABZ0IKL6_9BACT</name>
<dbReference type="EC" id="5.4.99.-" evidence="2"/>
<keyword evidence="2" id="KW-0413">Isomerase</keyword>
<sequence length="291" mass="32932">MKHLAKRDGTILEILGDAYAGTSTTKLRKMLKFANVTLDGEQVRMADTPVKTGQLVNIEKQEKPSLNVKAPFRVIWQDQYIIVCDKPVGLITAGEGITRRPTMHKLVDDYVKDATKGAQSAFPVHRLDKEVSGLVVFAKSEEIQEKLKANWHQFSKKYIAITEKEPNPKKGTISTLLEERGLKMFVATTPGPNTKEAVTYYTYKERIGRYHMVEVELATGKKNQIRVHLGHIGCPIVGDYKYGASNAFKRQIRLMATQLYIKHPITGKDLAFKIEPSTIFTHPKEKSEDYR</sequence>
<dbReference type="InterPro" id="IPR006224">
    <property type="entry name" value="PsdUridine_synth_RluA-like_CS"/>
</dbReference>
<dbReference type="InterPro" id="IPR006145">
    <property type="entry name" value="PsdUridine_synth_RsuA/RluA"/>
</dbReference>
<proteinExistence type="predicted"/>
<evidence type="ECO:0000313" key="2">
    <source>
        <dbReference type="EMBL" id="WOK04865.1"/>
    </source>
</evidence>
<feature type="domain" description="Pseudouridine synthase RsuA/RluA-like" evidence="1">
    <location>
        <begin position="81"/>
        <end position="229"/>
    </location>
</feature>
<keyword evidence="3" id="KW-1185">Reference proteome</keyword>
<evidence type="ECO:0000313" key="3">
    <source>
        <dbReference type="Proteomes" id="UP001302349"/>
    </source>
</evidence>
<organism evidence="2 3">
    <name type="scientific">Imperialibacter roseus</name>
    <dbReference type="NCBI Taxonomy" id="1324217"/>
    <lineage>
        <taxon>Bacteria</taxon>
        <taxon>Pseudomonadati</taxon>
        <taxon>Bacteroidota</taxon>
        <taxon>Cytophagia</taxon>
        <taxon>Cytophagales</taxon>
        <taxon>Flammeovirgaceae</taxon>
        <taxon>Imperialibacter</taxon>
    </lineage>
</organism>
<accession>A0ABZ0IKL6</accession>
<dbReference type="CDD" id="cd02869">
    <property type="entry name" value="PseudoU_synth_RluA_like"/>
    <property type="match status" value="1"/>
</dbReference>
<evidence type="ECO:0000259" key="1">
    <source>
        <dbReference type="Pfam" id="PF00849"/>
    </source>
</evidence>
<dbReference type="SUPFAM" id="SSF55120">
    <property type="entry name" value="Pseudouridine synthase"/>
    <property type="match status" value="1"/>
</dbReference>
<dbReference type="InterPro" id="IPR050188">
    <property type="entry name" value="RluA_PseudoU_synthase"/>
</dbReference>
<dbReference type="Proteomes" id="UP001302349">
    <property type="component" value="Chromosome"/>
</dbReference>
<dbReference type="Pfam" id="PF00849">
    <property type="entry name" value="PseudoU_synth_2"/>
    <property type="match status" value="1"/>
</dbReference>
<dbReference type="GO" id="GO:0016853">
    <property type="term" value="F:isomerase activity"/>
    <property type="evidence" value="ECO:0007669"/>
    <property type="project" value="UniProtKB-KW"/>
</dbReference>
<dbReference type="PANTHER" id="PTHR21600">
    <property type="entry name" value="MITOCHONDRIAL RNA PSEUDOURIDINE SYNTHASE"/>
    <property type="match status" value="1"/>
</dbReference>
<dbReference type="Gene3D" id="3.30.2350.10">
    <property type="entry name" value="Pseudouridine synthase"/>
    <property type="match status" value="1"/>
</dbReference>
<reference evidence="2 3" key="1">
    <citation type="journal article" date="2023" name="Microbiol. Resour. Announc.">
        <title>Complete Genome Sequence of Imperialibacter roseus strain P4T.</title>
        <authorList>
            <person name="Tizabi D.R."/>
            <person name="Bachvaroff T."/>
            <person name="Hill R.T."/>
        </authorList>
    </citation>
    <scope>NUCLEOTIDE SEQUENCE [LARGE SCALE GENOMIC DNA]</scope>
    <source>
        <strain evidence="2 3">P4T</strain>
    </source>
</reference>
<protein>
    <submittedName>
        <fullName evidence="2">RluA family pseudouridine synthase</fullName>
        <ecNumber evidence="2">5.4.99.-</ecNumber>
    </submittedName>
</protein>
<dbReference type="RefSeq" id="WP_317487664.1">
    <property type="nucleotide sequence ID" value="NZ_CP136051.1"/>
</dbReference>
<dbReference type="EMBL" id="CP136051">
    <property type="protein sequence ID" value="WOK04865.1"/>
    <property type="molecule type" value="Genomic_DNA"/>
</dbReference>
<gene>
    <name evidence="2" type="ORF">RT717_17420</name>
</gene>
<dbReference type="PROSITE" id="PS01129">
    <property type="entry name" value="PSI_RLU"/>
    <property type="match status" value="1"/>
</dbReference>
<dbReference type="InterPro" id="IPR020103">
    <property type="entry name" value="PsdUridine_synth_cat_dom_sf"/>
</dbReference>